<dbReference type="AlphaFoldDB" id="A0A4R4ZC59"/>
<dbReference type="InterPro" id="IPR029052">
    <property type="entry name" value="Metallo-depent_PP-like"/>
</dbReference>
<dbReference type="OrthoDB" id="327733at2"/>
<sequence>MTSTRPGFDRRTFLQLAGVTSATVALGIAAPDAAGAAPGRPLRDGAFSLGVASGDPRPDGVVLWTRLAPEPLAADGHGGMPLRQVPVQYEVAEDERFRRIARRGTVIASPELAHSVHPEVRGLQPGREYFYRFRVGAQLSPAGRTRTLPAPGQRTGSFSFATGSCQAWYHGHFAAHRHLADEDLDAVFFLGDYIYEYGITESNLWRRGAPALGPEHRVEIETLEQYRLRYALHKSDPHLQAAHAAAPWLVTWDDHEVQNDYTADRSKYGISPEHFEHRRAVAYRAFYENLPLSLAALPNGPDGRVHRRFDVGSLARINMLDTRQFRDSLDLPAQQRSMLGGEQERWLYDGMVGSPATWNVIANGVTVAAITEDRTDQWDGFPAARGRLIEAMQRTSNPVVLTGDIHKHVAAELKADFADPASRTVGVELICTSIASDGDGAPTDKYAADWLQHPYVKLYDGRRGYVHCRMTPEELVSEFKIVPWVQADATAPIETVARFSTPAGSPGLHRKA</sequence>
<dbReference type="Gene3D" id="3.60.21.70">
    <property type="entry name" value="PhoD-like phosphatase"/>
    <property type="match status" value="1"/>
</dbReference>
<dbReference type="Pfam" id="PF09423">
    <property type="entry name" value="PhoD"/>
    <property type="match status" value="1"/>
</dbReference>
<dbReference type="Gene3D" id="2.60.40.380">
    <property type="entry name" value="Purple acid phosphatase-like, N-terminal"/>
    <property type="match status" value="1"/>
</dbReference>
<evidence type="ECO:0000259" key="1">
    <source>
        <dbReference type="Pfam" id="PF09423"/>
    </source>
</evidence>
<comment type="caution">
    <text evidence="3">The sequence shown here is derived from an EMBL/GenBank/DDBJ whole genome shotgun (WGS) entry which is preliminary data.</text>
</comment>
<gene>
    <name evidence="3" type="ORF">E1288_02370</name>
</gene>
<dbReference type="InterPro" id="IPR038607">
    <property type="entry name" value="PhoD-like_sf"/>
</dbReference>
<evidence type="ECO:0000313" key="3">
    <source>
        <dbReference type="EMBL" id="TDD56021.1"/>
    </source>
</evidence>
<dbReference type="CDD" id="cd07389">
    <property type="entry name" value="MPP_PhoD"/>
    <property type="match status" value="1"/>
</dbReference>
<dbReference type="SUPFAM" id="SSF56300">
    <property type="entry name" value="Metallo-dependent phosphatases"/>
    <property type="match status" value="1"/>
</dbReference>
<dbReference type="PANTHER" id="PTHR43606:SF2">
    <property type="entry name" value="ALKALINE PHOSPHATASE FAMILY PROTEIN (AFU_ORTHOLOGUE AFUA_5G03860)"/>
    <property type="match status" value="1"/>
</dbReference>
<dbReference type="PROSITE" id="PS51318">
    <property type="entry name" value="TAT"/>
    <property type="match status" value="1"/>
</dbReference>
<dbReference type="RefSeq" id="WP_132479947.1">
    <property type="nucleotide sequence ID" value="NZ_SMKW01000002.1"/>
</dbReference>
<dbReference type="InterPro" id="IPR006311">
    <property type="entry name" value="TAT_signal"/>
</dbReference>
<dbReference type="Proteomes" id="UP000294947">
    <property type="component" value="Unassembled WGS sequence"/>
</dbReference>
<feature type="domain" description="PhoD-like phosphatase metallophosphatase" evidence="1">
    <location>
        <begin position="160"/>
        <end position="478"/>
    </location>
</feature>
<evidence type="ECO:0000313" key="4">
    <source>
        <dbReference type="Proteomes" id="UP000294947"/>
    </source>
</evidence>
<dbReference type="InterPro" id="IPR018946">
    <property type="entry name" value="PhoD-like_MPP"/>
</dbReference>
<reference evidence="3 4" key="1">
    <citation type="submission" date="2019-03" db="EMBL/GenBank/DDBJ databases">
        <title>Draft genome sequences of novel Actinobacteria.</title>
        <authorList>
            <person name="Sahin N."/>
            <person name="Ay H."/>
            <person name="Saygin H."/>
        </authorList>
    </citation>
    <scope>NUCLEOTIDE SEQUENCE [LARGE SCALE GENOMIC DNA]</scope>
    <source>
        <strain evidence="3 4">7K502</strain>
    </source>
</reference>
<dbReference type="Pfam" id="PF16655">
    <property type="entry name" value="PhoD_N"/>
    <property type="match status" value="1"/>
</dbReference>
<feature type="domain" description="Phospholipase D N-terminal" evidence="2">
    <location>
        <begin position="49"/>
        <end position="147"/>
    </location>
</feature>
<dbReference type="InterPro" id="IPR032093">
    <property type="entry name" value="PhoD_N"/>
</dbReference>
<protein>
    <submittedName>
        <fullName evidence="3">Alkaline phosphatase</fullName>
    </submittedName>
</protein>
<evidence type="ECO:0000259" key="2">
    <source>
        <dbReference type="Pfam" id="PF16655"/>
    </source>
</evidence>
<dbReference type="PANTHER" id="PTHR43606">
    <property type="entry name" value="PHOSPHATASE, PUTATIVE (AFU_ORTHOLOGUE AFUA_6G08710)-RELATED"/>
    <property type="match status" value="1"/>
</dbReference>
<keyword evidence="4" id="KW-1185">Reference proteome</keyword>
<name>A0A4R4ZC59_9PSEU</name>
<proteinExistence type="predicted"/>
<dbReference type="EMBL" id="SMKW01000002">
    <property type="protein sequence ID" value="TDD56021.1"/>
    <property type="molecule type" value="Genomic_DNA"/>
</dbReference>
<accession>A0A4R4ZC59</accession>
<organism evidence="3 4">
    <name type="scientific">Saccharopolyspora elongata</name>
    <dbReference type="NCBI Taxonomy" id="2530387"/>
    <lineage>
        <taxon>Bacteria</taxon>
        <taxon>Bacillati</taxon>
        <taxon>Actinomycetota</taxon>
        <taxon>Actinomycetes</taxon>
        <taxon>Pseudonocardiales</taxon>
        <taxon>Pseudonocardiaceae</taxon>
        <taxon>Saccharopolyspora</taxon>
    </lineage>
</organism>
<dbReference type="InterPro" id="IPR052900">
    <property type="entry name" value="Phospholipid_Metab_Enz"/>
</dbReference>